<accession>A0AAV1P401</accession>
<name>A0AAV1P401_SCOSC</name>
<protein>
    <submittedName>
        <fullName evidence="2">Uncharacterized protein</fullName>
    </submittedName>
</protein>
<dbReference type="AlphaFoldDB" id="A0AAV1P401"/>
<organism evidence="2 3">
    <name type="scientific">Scomber scombrus</name>
    <name type="common">Atlantic mackerel</name>
    <name type="synonym">Scomber vernalis</name>
    <dbReference type="NCBI Taxonomy" id="13677"/>
    <lineage>
        <taxon>Eukaryota</taxon>
        <taxon>Metazoa</taxon>
        <taxon>Chordata</taxon>
        <taxon>Craniata</taxon>
        <taxon>Vertebrata</taxon>
        <taxon>Euteleostomi</taxon>
        <taxon>Actinopterygii</taxon>
        <taxon>Neopterygii</taxon>
        <taxon>Teleostei</taxon>
        <taxon>Neoteleostei</taxon>
        <taxon>Acanthomorphata</taxon>
        <taxon>Pelagiaria</taxon>
        <taxon>Scombriformes</taxon>
        <taxon>Scombridae</taxon>
        <taxon>Scomber</taxon>
    </lineage>
</organism>
<gene>
    <name evidence="2" type="ORF">FSCOSCO3_A001697</name>
</gene>
<keyword evidence="3" id="KW-1185">Reference proteome</keyword>
<sequence length="113" mass="12969">MHQRAGERRKITVINDSAARHLSIDSPTPINESWRSLCFIKVATYEILKRARQQHNTALQRAGRDLPLKESKEEEEEEERKKKDRDGNSRRNSADSRKDSGNTHISVSETEAA</sequence>
<comment type="caution">
    <text evidence="2">The sequence shown here is derived from an EMBL/GenBank/DDBJ whole genome shotgun (WGS) entry which is preliminary data.</text>
</comment>
<feature type="region of interest" description="Disordered" evidence="1">
    <location>
        <begin position="1"/>
        <end position="30"/>
    </location>
</feature>
<evidence type="ECO:0000313" key="2">
    <source>
        <dbReference type="EMBL" id="CAK6965492.1"/>
    </source>
</evidence>
<feature type="compositionally biased region" description="Basic and acidic residues" evidence="1">
    <location>
        <begin position="62"/>
        <end position="72"/>
    </location>
</feature>
<proteinExistence type="predicted"/>
<reference evidence="2 3" key="1">
    <citation type="submission" date="2024-01" db="EMBL/GenBank/DDBJ databases">
        <authorList>
            <person name="Alioto T."/>
            <person name="Alioto T."/>
            <person name="Gomez Garrido J."/>
        </authorList>
    </citation>
    <scope>NUCLEOTIDE SEQUENCE [LARGE SCALE GENOMIC DNA]</scope>
</reference>
<feature type="region of interest" description="Disordered" evidence="1">
    <location>
        <begin position="54"/>
        <end position="113"/>
    </location>
</feature>
<feature type="compositionally biased region" description="Basic and acidic residues" evidence="1">
    <location>
        <begin position="1"/>
        <end position="10"/>
    </location>
</feature>
<evidence type="ECO:0000256" key="1">
    <source>
        <dbReference type="SAM" id="MobiDB-lite"/>
    </source>
</evidence>
<feature type="compositionally biased region" description="Basic and acidic residues" evidence="1">
    <location>
        <begin position="79"/>
        <end position="101"/>
    </location>
</feature>
<feature type="compositionally biased region" description="Polar residues" evidence="1">
    <location>
        <begin position="102"/>
        <end position="113"/>
    </location>
</feature>
<evidence type="ECO:0000313" key="3">
    <source>
        <dbReference type="Proteomes" id="UP001314229"/>
    </source>
</evidence>
<dbReference type="EMBL" id="CAWUFR010000084">
    <property type="protein sequence ID" value="CAK6965492.1"/>
    <property type="molecule type" value="Genomic_DNA"/>
</dbReference>
<dbReference type="Proteomes" id="UP001314229">
    <property type="component" value="Unassembled WGS sequence"/>
</dbReference>